<accession>A0A9X1UJ03</accession>
<keyword evidence="2" id="KW-0812">Transmembrane</keyword>
<feature type="region of interest" description="Disordered" evidence="1">
    <location>
        <begin position="1"/>
        <end position="115"/>
    </location>
</feature>
<dbReference type="RefSeq" id="WP_238466059.1">
    <property type="nucleotide sequence ID" value="NZ_JAKLJA010000022.1"/>
</dbReference>
<evidence type="ECO:0000313" key="4">
    <source>
        <dbReference type="Proteomes" id="UP001139308"/>
    </source>
</evidence>
<dbReference type="Proteomes" id="UP001139308">
    <property type="component" value="Unassembled WGS sequence"/>
</dbReference>
<dbReference type="AlphaFoldDB" id="A0A9X1UJ03"/>
<sequence length="327" mass="32637">MLDLFDENPEPAPEAEAEGVAQGSRATSARRAARTKAAGPAEDAASAGGDADDKVAASAHAETLELPVAREIDASESNVADASGPTDEKAGAQASGMAATEARKQPEPQAEPLPGLHDVAKEPVAVPLSASGHTYAPTSATGNAAHMISAVHAVDVDPAVHGLVPERAASLGAERAATALPSEIVAAMAAQTRRTQWMLTAAVAALVVTAGVAIAQTVLLASLSADAQAQQQRFDVLMQNQQAALDSVAARLAAPAAAVPVAAAMAAVPATAAASAAREPESATPPRHAARTAKATKSTEKSASHAAGSKSAKARSQHASRQAAAKN</sequence>
<feature type="compositionally biased region" description="Low complexity" evidence="1">
    <location>
        <begin position="276"/>
        <end position="286"/>
    </location>
</feature>
<feature type="compositionally biased region" description="Low complexity" evidence="1">
    <location>
        <begin position="21"/>
        <end position="49"/>
    </location>
</feature>
<gene>
    <name evidence="3" type="ORF">L5014_23080</name>
</gene>
<evidence type="ECO:0000313" key="3">
    <source>
        <dbReference type="EMBL" id="MCG5076223.1"/>
    </source>
</evidence>
<proteinExistence type="predicted"/>
<feature type="compositionally biased region" description="Acidic residues" evidence="1">
    <location>
        <begin position="1"/>
        <end position="17"/>
    </location>
</feature>
<reference evidence="3" key="1">
    <citation type="submission" date="2022-01" db="EMBL/GenBank/DDBJ databases">
        <title>Genome sequence and assembly of Parabukholderia sp. RG36.</title>
        <authorList>
            <person name="Chhetri G."/>
        </authorList>
    </citation>
    <scope>NUCLEOTIDE SEQUENCE</scope>
    <source>
        <strain evidence="3">RG36</strain>
    </source>
</reference>
<keyword evidence="2" id="KW-1133">Transmembrane helix</keyword>
<comment type="caution">
    <text evidence="3">The sequence shown here is derived from an EMBL/GenBank/DDBJ whole genome shotgun (WGS) entry which is preliminary data.</text>
</comment>
<dbReference type="EMBL" id="JAKLJA010000022">
    <property type="protein sequence ID" value="MCG5076223.1"/>
    <property type="molecule type" value="Genomic_DNA"/>
</dbReference>
<evidence type="ECO:0000256" key="2">
    <source>
        <dbReference type="SAM" id="Phobius"/>
    </source>
</evidence>
<protein>
    <submittedName>
        <fullName evidence="3">Uncharacterized protein</fullName>
    </submittedName>
</protein>
<feature type="transmembrane region" description="Helical" evidence="2">
    <location>
        <begin position="197"/>
        <end position="223"/>
    </location>
</feature>
<feature type="region of interest" description="Disordered" evidence="1">
    <location>
        <begin position="276"/>
        <end position="327"/>
    </location>
</feature>
<organism evidence="3 4">
    <name type="scientific">Paraburkholderia tagetis</name>
    <dbReference type="NCBI Taxonomy" id="2913261"/>
    <lineage>
        <taxon>Bacteria</taxon>
        <taxon>Pseudomonadati</taxon>
        <taxon>Pseudomonadota</taxon>
        <taxon>Betaproteobacteria</taxon>
        <taxon>Burkholderiales</taxon>
        <taxon>Burkholderiaceae</taxon>
        <taxon>Paraburkholderia</taxon>
    </lineage>
</organism>
<keyword evidence="2" id="KW-0472">Membrane</keyword>
<keyword evidence="4" id="KW-1185">Reference proteome</keyword>
<evidence type="ECO:0000256" key="1">
    <source>
        <dbReference type="SAM" id="MobiDB-lite"/>
    </source>
</evidence>
<name>A0A9X1UJ03_9BURK</name>